<evidence type="ECO:0000259" key="2">
    <source>
        <dbReference type="Pfam" id="PF03372"/>
    </source>
</evidence>
<evidence type="ECO:0000313" key="4">
    <source>
        <dbReference type="Proteomes" id="UP000648908"/>
    </source>
</evidence>
<organism evidence="3 4">
    <name type="scientific">Szabonella alba</name>
    <dbReference type="NCBI Taxonomy" id="2804194"/>
    <lineage>
        <taxon>Bacteria</taxon>
        <taxon>Pseudomonadati</taxon>
        <taxon>Pseudomonadota</taxon>
        <taxon>Alphaproteobacteria</taxon>
        <taxon>Rhodobacterales</taxon>
        <taxon>Paracoccaceae</taxon>
        <taxon>Szabonella</taxon>
    </lineage>
</organism>
<dbReference type="EMBL" id="JAESVN010000006">
    <property type="protein sequence ID" value="MBL4918467.1"/>
    <property type="molecule type" value="Genomic_DNA"/>
</dbReference>
<feature type="compositionally biased region" description="Low complexity" evidence="1">
    <location>
        <begin position="329"/>
        <end position="338"/>
    </location>
</feature>
<keyword evidence="3" id="KW-0540">Nuclease</keyword>
<feature type="region of interest" description="Disordered" evidence="1">
    <location>
        <begin position="14"/>
        <end position="35"/>
    </location>
</feature>
<feature type="domain" description="Endonuclease/exonuclease/phosphatase" evidence="2">
    <location>
        <begin position="104"/>
        <end position="399"/>
    </location>
</feature>
<reference evidence="3" key="1">
    <citation type="submission" date="2021-01" db="EMBL/GenBank/DDBJ databases">
        <title>Tabrizicola alba sp. nov. a motile alkaliphilic bacterium isolated from a soda lake.</title>
        <authorList>
            <person name="Szuroczki S."/>
            <person name="Abbaszade G."/>
            <person name="Schumann P."/>
            <person name="Toth E."/>
        </authorList>
    </citation>
    <scope>NUCLEOTIDE SEQUENCE</scope>
    <source>
        <strain evidence="3">DMG-N-6</strain>
    </source>
</reference>
<evidence type="ECO:0000256" key="1">
    <source>
        <dbReference type="SAM" id="MobiDB-lite"/>
    </source>
</evidence>
<evidence type="ECO:0000313" key="3">
    <source>
        <dbReference type="EMBL" id="MBL4918467.1"/>
    </source>
</evidence>
<comment type="caution">
    <text evidence="3">The sequence shown here is derived from an EMBL/GenBank/DDBJ whole genome shotgun (WGS) entry which is preliminary data.</text>
</comment>
<protein>
    <submittedName>
        <fullName evidence="3">Endonuclease/exonuclease/phosphatase family protein</fullName>
    </submittedName>
</protein>
<sequence length="409" mass="43547">MGLSACLALHARHRHGADRGHDPRDARARPGGSGRGVSACLIRCCLIRFRLICPGAVCRWLLVFFCLFAPLPGMADRLRVATWHADLSRDGPGLLLRDLLSGQDAQSLAAVAVLQRLDADILLLTDLDYDHGLLALTALADLLQAAGLSYPHRLALAPNRGVQTGLDLDGDGRIGGARDAQGFGRFAGQGGMALLSRLPLGPVQDFSGFLWRDLPGSLLPAGPGGGIQRLSSTGHWAVPVILPGGGELTLLAWHATPPVFDGPIRRNAARNHDETIFWQHLIEGRLPFAPPDPPFVLLGDANLDAADGDGMRQAISTLLSHPALQDPAPRAPAAAWRGRPPDPAHKGDPALDTALYDRIGGLRVDYILPSAGLNLQAAGVLWPPHGSEEAAIFARASRHYPVWVDILLP</sequence>
<dbReference type="Pfam" id="PF03372">
    <property type="entry name" value="Exo_endo_phos"/>
    <property type="match status" value="1"/>
</dbReference>
<feature type="region of interest" description="Disordered" evidence="1">
    <location>
        <begin position="329"/>
        <end position="348"/>
    </location>
</feature>
<keyword evidence="4" id="KW-1185">Reference proteome</keyword>
<accession>A0A8K0Y1Z1</accession>
<keyword evidence="3" id="KW-0255">Endonuclease</keyword>
<name>A0A8K0Y1Z1_9RHOB</name>
<feature type="compositionally biased region" description="Basic and acidic residues" evidence="1">
    <location>
        <begin position="339"/>
        <end position="348"/>
    </location>
</feature>
<dbReference type="GO" id="GO:0004519">
    <property type="term" value="F:endonuclease activity"/>
    <property type="evidence" value="ECO:0007669"/>
    <property type="project" value="UniProtKB-KW"/>
</dbReference>
<gene>
    <name evidence="3" type="ORF">JL811_14665</name>
</gene>
<dbReference type="Gene3D" id="3.60.10.10">
    <property type="entry name" value="Endonuclease/exonuclease/phosphatase"/>
    <property type="match status" value="1"/>
</dbReference>
<feature type="compositionally biased region" description="Basic and acidic residues" evidence="1">
    <location>
        <begin position="17"/>
        <end position="28"/>
    </location>
</feature>
<dbReference type="InterPro" id="IPR036691">
    <property type="entry name" value="Endo/exonu/phosph_ase_sf"/>
</dbReference>
<keyword evidence="3" id="KW-0378">Hydrolase</keyword>
<dbReference type="SUPFAM" id="SSF56219">
    <property type="entry name" value="DNase I-like"/>
    <property type="match status" value="1"/>
</dbReference>
<dbReference type="InterPro" id="IPR005135">
    <property type="entry name" value="Endo/exonuclease/phosphatase"/>
</dbReference>
<dbReference type="AlphaFoldDB" id="A0A8K0Y1Z1"/>
<proteinExistence type="predicted"/>
<dbReference type="Proteomes" id="UP000648908">
    <property type="component" value="Unassembled WGS sequence"/>
</dbReference>